<keyword evidence="2" id="KW-1185">Reference proteome</keyword>
<evidence type="ECO:0000313" key="1">
    <source>
        <dbReference type="EMBL" id="MEV0709637.1"/>
    </source>
</evidence>
<organism evidence="1 2">
    <name type="scientific">Nocardia aurea</name>
    <dbReference type="NCBI Taxonomy" id="2144174"/>
    <lineage>
        <taxon>Bacteria</taxon>
        <taxon>Bacillati</taxon>
        <taxon>Actinomycetota</taxon>
        <taxon>Actinomycetes</taxon>
        <taxon>Mycobacteriales</taxon>
        <taxon>Nocardiaceae</taxon>
        <taxon>Nocardia</taxon>
    </lineage>
</organism>
<gene>
    <name evidence="1" type="ORF">AB0I48_18905</name>
</gene>
<dbReference type="Proteomes" id="UP001551695">
    <property type="component" value="Unassembled WGS sequence"/>
</dbReference>
<dbReference type="EMBL" id="JBFAKC010000007">
    <property type="protein sequence ID" value="MEV0709637.1"/>
    <property type="molecule type" value="Genomic_DNA"/>
</dbReference>
<name>A0ABV3FW47_9NOCA</name>
<dbReference type="RefSeq" id="WP_357785312.1">
    <property type="nucleotide sequence ID" value="NZ_JBFAKC010000007.1"/>
</dbReference>
<proteinExistence type="predicted"/>
<evidence type="ECO:0000313" key="2">
    <source>
        <dbReference type="Proteomes" id="UP001551695"/>
    </source>
</evidence>
<accession>A0ABV3FW47</accession>
<comment type="caution">
    <text evidence="1">The sequence shown here is derived from an EMBL/GenBank/DDBJ whole genome shotgun (WGS) entry which is preliminary data.</text>
</comment>
<reference evidence="1 2" key="1">
    <citation type="submission" date="2024-06" db="EMBL/GenBank/DDBJ databases">
        <title>The Natural Products Discovery Center: Release of the First 8490 Sequenced Strains for Exploring Actinobacteria Biosynthetic Diversity.</title>
        <authorList>
            <person name="Kalkreuter E."/>
            <person name="Kautsar S.A."/>
            <person name="Yang D."/>
            <person name="Bader C.D."/>
            <person name="Teijaro C.N."/>
            <person name="Fluegel L."/>
            <person name="Davis C.M."/>
            <person name="Simpson J.R."/>
            <person name="Lauterbach L."/>
            <person name="Steele A.D."/>
            <person name="Gui C."/>
            <person name="Meng S."/>
            <person name="Li G."/>
            <person name="Viehrig K."/>
            <person name="Ye F."/>
            <person name="Su P."/>
            <person name="Kiefer A.F."/>
            <person name="Nichols A."/>
            <person name="Cepeda A.J."/>
            <person name="Yan W."/>
            <person name="Fan B."/>
            <person name="Jiang Y."/>
            <person name="Adhikari A."/>
            <person name="Zheng C.-J."/>
            <person name="Schuster L."/>
            <person name="Cowan T.M."/>
            <person name="Smanski M.J."/>
            <person name="Chevrette M.G."/>
            <person name="De Carvalho L.P.S."/>
            <person name="Shen B."/>
        </authorList>
    </citation>
    <scope>NUCLEOTIDE SEQUENCE [LARGE SCALE GENOMIC DNA]</scope>
    <source>
        <strain evidence="1 2">NPDC050403</strain>
    </source>
</reference>
<protein>
    <submittedName>
        <fullName evidence="1">Uncharacterized protein</fullName>
    </submittedName>
</protein>
<sequence>MIVGHPVYVTALVNLDGLTDAVAALDPAPRRWRWVSLSLCVIDAVWSIAGRYHALVVPTVGKVGAVFGLDELTVAATTVLPPDPIPLPVLVSRFPEENSLRAVTTGNRTSSRGGIYKADAALRYARILTGHGIDTLAHAQGLLGDPDRFTAVEQDLRGVPGDGAHAVRRNYLWMLVGADDLIKPDRMILRWFHQHNVPADPVTATELIGRITDRLNSRAQHDTTASPRRYTRWEIDHAIWQAGRRLTPAAASYTPNRADSYGVRGVAL</sequence>